<dbReference type="OMA" id="LYCYCGG"/>
<dbReference type="Gene3D" id="2.30.30.140">
    <property type="match status" value="1"/>
</dbReference>
<dbReference type="Ensembl" id="ENSPMAT00000000579.1">
    <property type="protein sequence ID" value="ENSPMAP00000000578.1"/>
    <property type="gene ID" value="ENSPMAG00000000520.1"/>
</dbReference>
<dbReference type="Pfam" id="PF21198">
    <property type="entry name" value="ASH2L-like_WH"/>
    <property type="match status" value="1"/>
</dbReference>
<dbReference type="GO" id="GO:0003682">
    <property type="term" value="F:chromatin binding"/>
    <property type="evidence" value="ECO:0007669"/>
    <property type="project" value="TreeGrafter"/>
</dbReference>
<dbReference type="InterPro" id="IPR013083">
    <property type="entry name" value="Znf_RING/FYVE/PHD"/>
</dbReference>
<dbReference type="InterPro" id="IPR040477">
    <property type="entry name" value="KDM4-like_Tudor"/>
</dbReference>
<dbReference type="InterPro" id="IPR001965">
    <property type="entry name" value="Znf_PHD"/>
</dbReference>
<dbReference type="AlphaFoldDB" id="S4R5U8"/>
<dbReference type="PANTHER" id="PTHR12628:SF21">
    <property type="entry name" value="PHD-TYPE DOMAIN-CONTAINING PROTEIN"/>
    <property type="match status" value="1"/>
</dbReference>
<dbReference type="SUPFAM" id="SSF63748">
    <property type="entry name" value="Tudor/PWWP/MBT"/>
    <property type="match status" value="1"/>
</dbReference>
<dbReference type="SMART" id="SM00333">
    <property type="entry name" value="TUDOR"/>
    <property type="match status" value="1"/>
</dbReference>
<dbReference type="GeneTree" id="ENSGT00950000183180"/>
<evidence type="ECO:0000313" key="9">
    <source>
        <dbReference type="Ensembl" id="ENSPMAP00000000578.1"/>
    </source>
</evidence>
<dbReference type="STRING" id="7757.ENSPMAP00000000578"/>
<reference evidence="9" key="2">
    <citation type="submission" date="2025-09" db="UniProtKB">
        <authorList>
            <consortium name="Ensembl"/>
        </authorList>
    </citation>
    <scope>IDENTIFICATION</scope>
</reference>
<dbReference type="InterPro" id="IPR011011">
    <property type="entry name" value="Znf_FYVE_PHD"/>
</dbReference>
<evidence type="ECO:0000256" key="7">
    <source>
        <dbReference type="PROSITE-ProRule" id="PRU00146"/>
    </source>
</evidence>
<keyword evidence="5" id="KW-0862">Zinc</keyword>
<sequence length="334" mass="38518">RKGGPTRAPVCRHSLGHEVLARWSDGLFYLGTIKKVDRKKGSCYITFEDRSEFWVLWKDIQALGSPPSGEMVCTICQEGSSDSPNEIVICDKCGQGYHQRCHIPNIDSELIACEASWQCRQCIFVTTTVCGPQRGGALKKGPQARALQTVKLTRPYSLEELEWDAQHRTNMQQVYCYCGGPGEWYLKMLQCCSCRQWFHEACTQCLERPMHFGDRFYLFVCSVCNAGPEYIKRLPLRWVDITQLCMYNLTVVHKKKYFDFEKEVMPFVHDNWDSLQLGEQMADTTRQKRYQCVMHALISNKSKFVCGREIKKKQHLYGLRMRVPPTPPSMSLPA</sequence>
<keyword evidence="2" id="KW-0479">Metal-binding</keyword>
<dbReference type="CDD" id="cd20385">
    <property type="entry name" value="Tudor_PCL"/>
    <property type="match status" value="1"/>
</dbReference>
<name>S4R5U8_PETMA</name>
<accession>S4R5U8</accession>
<keyword evidence="4 7" id="KW-0863">Zinc-finger</keyword>
<dbReference type="InterPro" id="IPR002999">
    <property type="entry name" value="Tudor"/>
</dbReference>
<organism evidence="9">
    <name type="scientific">Petromyzon marinus</name>
    <name type="common">Sea lamprey</name>
    <dbReference type="NCBI Taxonomy" id="7757"/>
    <lineage>
        <taxon>Eukaryota</taxon>
        <taxon>Metazoa</taxon>
        <taxon>Chordata</taxon>
        <taxon>Craniata</taxon>
        <taxon>Vertebrata</taxon>
        <taxon>Cyclostomata</taxon>
        <taxon>Hyperoartia</taxon>
        <taxon>Petromyzontiformes</taxon>
        <taxon>Petromyzontidae</taxon>
        <taxon>Petromyzon</taxon>
    </lineage>
</organism>
<dbReference type="Pfam" id="PF18104">
    <property type="entry name" value="Tudor_2"/>
    <property type="match status" value="1"/>
</dbReference>
<dbReference type="InterPro" id="IPR019786">
    <property type="entry name" value="Zinc_finger_PHD-type_CS"/>
</dbReference>
<dbReference type="GO" id="GO:0045814">
    <property type="term" value="P:negative regulation of gene expression, epigenetic"/>
    <property type="evidence" value="ECO:0007669"/>
    <property type="project" value="TreeGrafter"/>
</dbReference>
<dbReference type="PROSITE" id="PS01359">
    <property type="entry name" value="ZF_PHD_1"/>
    <property type="match status" value="1"/>
</dbReference>
<feature type="domain" description="PHD-type" evidence="8">
    <location>
        <begin position="70"/>
        <end position="125"/>
    </location>
</feature>
<dbReference type="Pfam" id="PF00628">
    <property type="entry name" value="PHD"/>
    <property type="match status" value="1"/>
</dbReference>
<dbReference type="InterPro" id="IPR053835">
    <property type="entry name" value="ASH2L-like_WH"/>
</dbReference>
<protein>
    <submittedName>
        <fullName evidence="9">Metal response element binding transcription factor 2</fullName>
    </submittedName>
</protein>
<dbReference type="PROSITE" id="PS50016">
    <property type="entry name" value="ZF_PHD_2"/>
    <property type="match status" value="1"/>
</dbReference>
<dbReference type="GO" id="GO:0003677">
    <property type="term" value="F:DNA binding"/>
    <property type="evidence" value="ECO:0007669"/>
    <property type="project" value="TreeGrafter"/>
</dbReference>
<dbReference type="Gene3D" id="3.30.40.10">
    <property type="entry name" value="Zinc/RING finger domain, C3HC4 (zinc finger)"/>
    <property type="match status" value="1"/>
</dbReference>
<dbReference type="GO" id="GO:0008270">
    <property type="term" value="F:zinc ion binding"/>
    <property type="evidence" value="ECO:0007669"/>
    <property type="project" value="UniProtKB-KW"/>
</dbReference>
<evidence type="ECO:0000259" key="8">
    <source>
        <dbReference type="PROSITE" id="PS50016"/>
    </source>
</evidence>
<evidence type="ECO:0000256" key="3">
    <source>
        <dbReference type="ARBA" id="ARBA00022737"/>
    </source>
</evidence>
<dbReference type="Gene3D" id="3.90.980.20">
    <property type="match status" value="1"/>
</dbReference>
<reference evidence="9" key="1">
    <citation type="submission" date="2025-08" db="UniProtKB">
        <authorList>
            <consortium name="Ensembl"/>
        </authorList>
    </citation>
    <scope>IDENTIFICATION</scope>
</reference>
<proteinExistence type="predicted"/>
<dbReference type="FunFam" id="3.90.980.20:FF:000001">
    <property type="entry name" value="metal-response element-binding transcription factor 2 isoform X1"/>
    <property type="match status" value="1"/>
</dbReference>
<dbReference type="HOGENOM" id="CLU_032773_0_0_1"/>
<evidence type="ECO:0000256" key="1">
    <source>
        <dbReference type="ARBA" id="ARBA00004123"/>
    </source>
</evidence>
<dbReference type="SUPFAM" id="SSF57903">
    <property type="entry name" value="FYVE/PHD zinc finger"/>
    <property type="match status" value="2"/>
</dbReference>
<dbReference type="InterPro" id="IPR019787">
    <property type="entry name" value="Znf_PHD-finger"/>
</dbReference>
<evidence type="ECO:0000256" key="6">
    <source>
        <dbReference type="ARBA" id="ARBA00023242"/>
    </source>
</evidence>
<comment type="subcellular location">
    <subcellularLocation>
        <location evidence="1">Nucleus</location>
    </subcellularLocation>
</comment>
<evidence type="ECO:0000256" key="4">
    <source>
        <dbReference type="ARBA" id="ARBA00022771"/>
    </source>
</evidence>
<keyword evidence="3" id="KW-0677">Repeat</keyword>
<evidence type="ECO:0000256" key="2">
    <source>
        <dbReference type="ARBA" id="ARBA00022723"/>
    </source>
</evidence>
<dbReference type="PANTHER" id="PTHR12628">
    <property type="entry name" value="POLYCOMB-LIKE TRANSCRIPTION FACTOR"/>
    <property type="match status" value="1"/>
</dbReference>
<evidence type="ECO:0000256" key="5">
    <source>
        <dbReference type="ARBA" id="ARBA00022833"/>
    </source>
</evidence>
<dbReference type="GO" id="GO:0005634">
    <property type="term" value="C:nucleus"/>
    <property type="evidence" value="ECO:0007669"/>
    <property type="project" value="UniProtKB-SubCell"/>
</dbReference>
<dbReference type="SMART" id="SM00249">
    <property type="entry name" value="PHD"/>
    <property type="match status" value="2"/>
</dbReference>
<keyword evidence="6" id="KW-0539">Nucleus</keyword>